<dbReference type="GO" id="GO:0016787">
    <property type="term" value="F:hydrolase activity"/>
    <property type="evidence" value="ECO:0007669"/>
    <property type="project" value="UniProtKB-KW"/>
</dbReference>
<name>A0ABW4IBK8_9SPHI</name>
<evidence type="ECO:0000256" key="4">
    <source>
        <dbReference type="SAM" id="SignalP"/>
    </source>
</evidence>
<evidence type="ECO:0000313" key="7">
    <source>
        <dbReference type="Proteomes" id="UP001597118"/>
    </source>
</evidence>
<protein>
    <submittedName>
        <fullName evidence="6">Polysaccharide deacetylase family protein</fullName>
        <ecNumber evidence="6">3.-.-.-</ecNumber>
    </submittedName>
</protein>
<dbReference type="PANTHER" id="PTHR34216">
    <property type="match status" value="1"/>
</dbReference>
<dbReference type="InterPro" id="IPR011330">
    <property type="entry name" value="Glyco_hydro/deAcase_b/a-brl"/>
</dbReference>
<comment type="subcellular location">
    <subcellularLocation>
        <location evidence="1">Secreted</location>
    </subcellularLocation>
</comment>
<keyword evidence="7" id="KW-1185">Reference proteome</keyword>
<dbReference type="Pfam" id="PF01522">
    <property type="entry name" value="Polysacc_deac_1"/>
    <property type="match status" value="1"/>
</dbReference>
<dbReference type="EC" id="3.-.-.-" evidence="6"/>
<accession>A0ABW4IBK8</accession>
<dbReference type="SUPFAM" id="SSF88713">
    <property type="entry name" value="Glycoside hydrolase/deacetylase"/>
    <property type="match status" value="1"/>
</dbReference>
<keyword evidence="2 4" id="KW-0732">Signal</keyword>
<gene>
    <name evidence="6" type="ORF">ACFSAH_07500</name>
</gene>
<feature type="region of interest" description="Disordered" evidence="3">
    <location>
        <begin position="26"/>
        <end position="56"/>
    </location>
</feature>
<sequence length="297" mass="33516">MKLYIAQLGLATVMMFSACSTNTNAKQEHSETANTLNEEKAESSSSTSSEASPNTNRTIADAKTVLAKKQVPVLCYHQIRDWRETDSKTARDYIIPVATFKAQIKMLKDSGYTAILPDQYYNYLAYGDQLPQKPVMITFDDTDLDQLEVGDKVLKQYGFKGAYFMMTVVIGKRGKVNYMSRDEIKQIANGGNAVGLHTYDHPNVKKITSEDEWNKQITKPKALLEEISGQQVVDFAYPFGLWNKEAIKALKARGLRSAYILSTTRDEEDPLYTIRRIIASGYWSSKTLHSNMVNSFK</sequence>
<dbReference type="Gene3D" id="3.20.20.370">
    <property type="entry name" value="Glycoside hydrolase/deacetylase"/>
    <property type="match status" value="1"/>
</dbReference>
<comment type="caution">
    <text evidence="6">The sequence shown here is derived from an EMBL/GenBank/DDBJ whole genome shotgun (WGS) entry which is preliminary data.</text>
</comment>
<keyword evidence="6" id="KW-0378">Hydrolase</keyword>
<proteinExistence type="predicted"/>
<dbReference type="RefSeq" id="WP_379662095.1">
    <property type="nucleotide sequence ID" value="NZ_JBHUDG010000006.1"/>
</dbReference>
<dbReference type="InterPro" id="IPR051398">
    <property type="entry name" value="Polysacch_Deacetylase"/>
</dbReference>
<dbReference type="CDD" id="cd10918">
    <property type="entry name" value="CE4_NodB_like_5s_6s"/>
    <property type="match status" value="1"/>
</dbReference>
<feature type="domain" description="NodB homology" evidence="5">
    <location>
        <begin position="133"/>
        <end position="297"/>
    </location>
</feature>
<evidence type="ECO:0000256" key="1">
    <source>
        <dbReference type="ARBA" id="ARBA00004613"/>
    </source>
</evidence>
<evidence type="ECO:0000259" key="5">
    <source>
        <dbReference type="PROSITE" id="PS51677"/>
    </source>
</evidence>
<dbReference type="Proteomes" id="UP001597118">
    <property type="component" value="Unassembled WGS sequence"/>
</dbReference>
<dbReference type="PROSITE" id="PS51257">
    <property type="entry name" value="PROKAR_LIPOPROTEIN"/>
    <property type="match status" value="1"/>
</dbReference>
<evidence type="ECO:0000313" key="6">
    <source>
        <dbReference type="EMBL" id="MFD1629714.1"/>
    </source>
</evidence>
<feature type="compositionally biased region" description="Basic and acidic residues" evidence="3">
    <location>
        <begin position="26"/>
        <end position="42"/>
    </location>
</feature>
<feature type="compositionally biased region" description="Low complexity" evidence="3">
    <location>
        <begin position="43"/>
        <end position="52"/>
    </location>
</feature>
<dbReference type="PROSITE" id="PS51677">
    <property type="entry name" value="NODB"/>
    <property type="match status" value="1"/>
</dbReference>
<feature type="signal peptide" evidence="4">
    <location>
        <begin position="1"/>
        <end position="25"/>
    </location>
</feature>
<evidence type="ECO:0000256" key="3">
    <source>
        <dbReference type="SAM" id="MobiDB-lite"/>
    </source>
</evidence>
<organism evidence="6 7">
    <name type="scientific">Pseudopedobacter beijingensis</name>
    <dbReference type="NCBI Taxonomy" id="1207056"/>
    <lineage>
        <taxon>Bacteria</taxon>
        <taxon>Pseudomonadati</taxon>
        <taxon>Bacteroidota</taxon>
        <taxon>Sphingobacteriia</taxon>
        <taxon>Sphingobacteriales</taxon>
        <taxon>Sphingobacteriaceae</taxon>
        <taxon>Pseudopedobacter</taxon>
    </lineage>
</organism>
<dbReference type="EMBL" id="JBHUDG010000006">
    <property type="protein sequence ID" value="MFD1629714.1"/>
    <property type="molecule type" value="Genomic_DNA"/>
</dbReference>
<dbReference type="PANTHER" id="PTHR34216:SF3">
    <property type="entry name" value="POLY-BETA-1,6-N-ACETYL-D-GLUCOSAMINE N-DEACETYLASE"/>
    <property type="match status" value="1"/>
</dbReference>
<evidence type="ECO:0000256" key="2">
    <source>
        <dbReference type="ARBA" id="ARBA00022729"/>
    </source>
</evidence>
<reference evidence="7" key="1">
    <citation type="journal article" date="2019" name="Int. J. Syst. Evol. Microbiol.">
        <title>The Global Catalogue of Microorganisms (GCM) 10K type strain sequencing project: providing services to taxonomists for standard genome sequencing and annotation.</title>
        <authorList>
            <consortium name="The Broad Institute Genomics Platform"/>
            <consortium name="The Broad Institute Genome Sequencing Center for Infectious Disease"/>
            <person name="Wu L."/>
            <person name="Ma J."/>
        </authorList>
    </citation>
    <scope>NUCLEOTIDE SEQUENCE [LARGE SCALE GENOMIC DNA]</scope>
    <source>
        <strain evidence="7">CCUG 53762</strain>
    </source>
</reference>
<dbReference type="InterPro" id="IPR002509">
    <property type="entry name" value="NODB_dom"/>
</dbReference>
<feature type="chain" id="PRO_5047383733" evidence="4">
    <location>
        <begin position="26"/>
        <end position="297"/>
    </location>
</feature>